<comment type="caution">
    <text evidence="4">The sequence shown here is derived from an EMBL/GenBank/DDBJ whole genome shotgun (WGS) entry which is preliminary data.</text>
</comment>
<keyword evidence="1" id="KW-0489">Methyltransferase</keyword>
<evidence type="ECO:0000313" key="4">
    <source>
        <dbReference type="EMBL" id="KKM13496.1"/>
    </source>
</evidence>
<sequence length="317" mass="36775">MGVKDKKITDEYAIYNADCMNVLEKLPESKIGLSVYSPPFGGLYNYSSDERDLSNCSSYEEFFKHYEFVVKELYRITMPGRITAVHCMDIPRSNTGKGDSYIDFPGDIIRLHEKIGFKFRGRRAIWKEPLGVRLRTMQKNLAHQTVVEDSAASGVAAADYVLCFAKEGENNIPVEYPEGLQFYSGERKIPEELMIYKHWKGKQTENRYSHWIWRQYASSVWMDIRLNNVLPFQDSKDEDDEKHVHPLQLDVIERIIILYSNKGEIVFTPFMGVGSEVYCAIQNERRGIGVELKTSYYQQTVRNIESIKINGKQEELF</sequence>
<evidence type="ECO:0000256" key="2">
    <source>
        <dbReference type="ARBA" id="ARBA00022679"/>
    </source>
</evidence>
<dbReference type="PRINTS" id="PR00508">
    <property type="entry name" value="S21N4MTFRASE"/>
</dbReference>
<accession>A0A0F9HDL8</accession>
<evidence type="ECO:0000256" key="1">
    <source>
        <dbReference type="ARBA" id="ARBA00022603"/>
    </source>
</evidence>
<dbReference type="InterPro" id="IPR002941">
    <property type="entry name" value="DNA_methylase_N4/N6"/>
</dbReference>
<gene>
    <name evidence="4" type="ORF">LCGC14_1715650</name>
</gene>
<name>A0A0F9HDL8_9ZZZZ</name>
<dbReference type="Gene3D" id="3.40.50.150">
    <property type="entry name" value="Vaccinia Virus protein VP39"/>
    <property type="match status" value="1"/>
</dbReference>
<feature type="domain" description="DNA methylase N-4/N-6" evidence="3">
    <location>
        <begin position="34"/>
        <end position="301"/>
    </location>
</feature>
<protein>
    <recommendedName>
        <fullName evidence="3">DNA methylase N-4/N-6 domain-containing protein</fullName>
    </recommendedName>
</protein>
<dbReference type="EMBL" id="LAZR01015368">
    <property type="protein sequence ID" value="KKM13496.1"/>
    <property type="molecule type" value="Genomic_DNA"/>
</dbReference>
<dbReference type="InterPro" id="IPR029063">
    <property type="entry name" value="SAM-dependent_MTases_sf"/>
</dbReference>
<dbReference type="Pfam" id="PF01555">
    <property type="entry name" value="N6_N4_Mtase"/>
    <property type="match status" value="1"/>
</dbReference>
<dbReference type="AlphaFoldDB" id="A0A0F9HDL8"/>
<dbReference type="SUPFAM" id="SSF53335">
    <property type="entry name" value="S-adenosyl-L-methionine-dependent methyltransferases"/>
    <property type="match status" value="1"/>
</dbReference>
<dbReference type="GO" id="GO:0008170">
    <property type="term" value="F:N-methyltransferase activity"/>
    <property type="evidence" value="ECO:0007669"/>
    <property type="project" value="InterPro"/>
</dbReference>
<evidence type="ECO:0000259" key="3">
    <source>
        <dbReference type="Pfam" id="PF01555"/>
    </source>
</evidence>
<dbReference type="GO" id="GO:0003677">
    <property type="term" value="F:DNA binding"/>
    <property type="evidence" value="ECO:0007669"/>
    <property type="project" value="InterPro"/>
</dbReference>
<organism evidence="4">
    <name type="scientific">marine sediment metagenome</name>
    <dbReference type="NCBI Taxonomy" id="412755"/>
    <lineage>
        <taxon>unclassified sequences</taxon>
        <taxon>metagenomes</taxon>
        <taxon>ecological metagenomes</taxon>
    </lineage>
</organism>
<keyword evidence="2" id="KW-0808">Transferase</keyword>
<dbReference type="InterPro" id="IPR001091">
    <property type="entry name" value="RM_Methyltransferase"/>
</dbReference>
<proteinExistence type="predicted"/>
<reference evidence="4" key="1">
    <citation type="journal article" date="2015" name="Nature">
        <title>Complex archaea that bridge the gap between prokaryotes and eukaryotes.</title>
        <authorList>
            <person name="Spang A."/>
            <person name="Saw J.H."/>
            <person name="Jorgensen S.L."/>
            <person name="Zaremba-Niedzwiedzka K."/>
            <person name="Martijn J."/>
            <person name="Lind A.E."/>
            <person name="van Eijk R."/>
            <person name="Schleper C."/>
            <person name="Guy L."/>
            <person name="Ettema T.J."/>
        </authorList>
    </citation>
    <scope>NUCLEOTIDE SEQUENCE</scope>
</reference>
<dbReference type="GO" id="GO:0032259">
    <property type="term" value="P:methylation"/>
    <property type="evidence" value="ECO:0007669"/>
    <property type="project" value="UniProtKB-KW"/>
</dbReference>